<proteinExistence type="predicted"/>
<name>A0A3A1YN36_9GAMM</name>
<evidence type="ECO:0000313" key="2">
    <source>
        <dbReference type="EMBL" id="RIY38648.1"/>
    </source>
</evidence>
<sequence length="1249" mass="143888">MTSYFNKSNKLNDLMNSLLQTSKLKGQIDAKLCQQVNLLLQDLKRLTETSRGGCRLNPDNALEVPSKQNKLCKGLPYSDVDLALANLVESKYVSNLSLEEKQPVTTQYLEKKQQAITLPLEDKHKKLTQFALECFNANYAICYHVLQTTSTMVFEHLELISNLSRLHESFYLASLFCMQKNGKLLQQEQNNQVVIAHKEKKLQSCIKQLSYKLNQYALDNAIITNDYQINLEQSSLSDNYGYQLLTTTMLLCDPDEPSKELFARLQELLQNKEYTTLYQQDKFNPAFFIDKLELHQVHKEANKGKFFDPSIYSVNHDLGAIAYLKSFKDLVQSLQSFILNLENIERFKQVITGYIHSQVFFSYKVRVLQQELSPYKLQIDKQLKDKEVEVKDISTLSKKERKALEVALQEQERLALEEKANQEAYLLRLIRNYVPYFIYEKDIQQGKATKRICFNALGVPKNLANSLVVQKCILQLSKAKNNLAAIKVQGLNFNTRKYIEFLQMFYRIKGSTCDLLKILYKAQNSQYPNDYDSKNTCINQLEILINTCIDLFGKSPLTNNAVAKSGSVADNNVTADACTQNCNEEDMNLQDTQENEKQENRGHEQEKEVQENGVQEQENGKQEKQERSEQQDKQEQQEKDDSAPDDSSQEEMVQKVYREYISNYYNSVHRFDYLASVFRFINSHTHFAYLEQYEQLMISLWKVEEQIKNPQALMIASEEVPKELKEAIDIINNLAKSSSQTKAAMLHKYFINDLHLEQEYAAFKLHQQKVFSGIAHLAKEVVRQSDEELHAFAQVVGKFLTAKECEQLVNLNPEQQQALELLLVQALKNLRASKASAQGENSSTNNYTTNSTADFNHVLTSGSLSNAFKFLALKHLASLALPSFSVSKELGQQGFVKEYFTFKKAKGKKTKLRKNKAASNKLRDNKSISNKTARNELVVKTANSVNVLQYDDNLELDYMHWQLMYQQCLAKQEYLYTRDLSLLLSNALANDAEGDKYYKHKILKLRDTFDVSDEQLGKKKKKNIAKQSVQETAQKINKQSTKQSVKQTEEIQPLTPSEIKELGLKVRFSSYTSYLLAELATRSTANKLLSIPLSKSEKKRAALQSLPVVTSEQLILAEEDRDRLIQIIDLVKERTSKEKKEIFDNLKADLQSYFSPENNYAHMRKLSARAYVMFDLLYRKSLLDYKSENHRKATLDYRCLPLKVLAPTIELKLMHFLLEGTNSDLTRLQKSRSQLEILRLSKKVMDMQL</sequence>
<gene>
    <name evidence="2" type="ORF">CKF58_03720</name>
</gene>
<dbReference type="AlphaFoldDB" id="A0A3A1YN36"/>
<feature type="compositionally biased region" description="Basic and acidic residues" evidence="1">
    <location>
        <begin position="618"/>
        <end position="642"/>
    </location>
</feature>
<feature type="region of interest" description="Disordered" evidence="1">
    <location>
        <begin position="1022"/>
        <end position="1049"/>
    </location>
</feature>
<keyword evidence="3" id="KW-1185">Reference proteome</keyword>
<feature type="compositionally biased region" description="Polar residues" evidence="1">
    <location>
        <begin position="1025"/>
        <end position="1046"/>
    </location>
</feature>
<reference evidence="2 3" key="1">
    <citation type="submission" date="2017-08" db="EMBL/GenBank/DDBJ databases">
        <title>Reclassification of Bisgaard taxon 37 and 44.</title>
        <authorList>
            <person name="Christensen H."/>
        </authorList>
    </citation>
    <scope>NUCLEOTIDE SEQUENCE [LARGE SCALE GENOMIC DNA]</scope>
    <source>
        <strain evidence="2 3">111</strain>
    </source>
</reference>
<comment type="caution">
    <text evidence="2">The sequence shown here is derived from an EMBL/GenBank/DDBJ whole genome shotgun (WGS) entry which is preliminary data.</text>
</comment>
<protein>
    <submittedName>
        <fullName evidence="2">Uncharacterized protein</fullName>
    </submittedName>
</protein>
<organism evidence="2 3">
    <name type="scientific">Psittacicella hinzii</name>
    <dbReference type="NCBI Taxonomy" id="2028575"/>
    <lineage>
        <taxon>Bacteria</taxon>
        <taxon>Pseudomonadati</taxon>
        <taxon>Pseudomonadota</taxon>
        <taxon>Gammaproteobacteria</taxon>
        <taxon>Pasteurellales</taxon>
        <taxon>Psittacicellaceae</taxon>
        <taxon>Psittacicella</taxon>
    </lineage>
</organism>
<evidence type="ECO:0000313" key="3">
    <source>
        <dbReference type="Proteomes" id="UP000265916"/>
    </source>
</evidence>
<accession>A0A3A1YN36</accession>
<evidence type="ECO:0000256" key="1">
    <source>
        <dbReference type="SAM" id="MobiDB-lite"/>
    </source>
</evidence>
<dbReference type="EMBL" id="NRJG01000059">
    <property type="protein sequence ID" value="RIY38648.1"/>
    <property type="molecule type" value="Genomic_DNA"/>
</dbReference>
<feature type="compositionally biased region" description="Basic and acidic residues" evidence="1">
    <location>
        <begin position="594"/>
        <end position="610"/>
    </location>
</feature>
<feature type="region of interest" description="Disordered" evidence="1">
    <location>
        <begin position="590"/>
        <end position="651"/>
    </location>
</feature>
<dbReference type="Proteomes" id="UP000265916">
    <property type="component" value="Unassembled WGS sequence"/>
</dbReference>